<dbReference type="GO" id="GO:0003677">
    <property type="term" value="F:DNA binding"/>
    <property type="evidence" value="ECO:0007669"/>
    <property type="project" value="UniProtKB-KW"/>
</dbReference>
<name>A0A1T5M4C4_9BACT</name>
<organism evidence="2 3">
    <name type="scientific">Ohtaekwangia koreensis</name>
    <dbReference type="NCBI Taxonomy" id="688867"/>
    <lineage>
        <taxon>Bacteria</taxon>
        <taxon>Pseudomonadati</taxon>
        <taxon>Bacteroidota</taxon>
        <taxon>Cytophagia</taxon>
        <taxon>Cytophagales</taxon>
        <taxon>Fulvivirgaceae</taxon>
        <taxon>Ohtaekwangia</taxon>
    </lineage>
</organism>
<evidence type="ECO:0000259" key="1">
    <source>
        <dbReference type="PROSITE" id="PS50995"/>
    </source>
</evidence>
<dbReference type="RefSeq" id="WP_185145742.1">
    <property type="nucleotide sequence ID" value="NZ_FUZU01000003.1"/>
</dbReference>
<keyword evidence="3" id="KW-1185">Reference proteome</keyword>
<dbReference type="STRING" id="688867.SAMN05660236_4298"/>
<dbReference type="InterPro" id="IPR039422">
    <property type="entry name" value="MarR/SlyA-like"/>
</dbReference>
<dbReference type="InterPro" id="IPR036390">
    <property type="entry name" value="WH_DNA-bd_sf"/>
</dbReference>
<dbReference type="PANTHER" id="PTHR33164:SF99">
    <property type="entry name" value="MARR FAMILY REGULATORY PROTEIN"/>
    <property type="match status" value="1"/>
</dbReference>
<reference evidence="2 3" key="1">
    <citation type="submission" date="2017-02" db="EMBL/GenBank/DDBJ databases">
        <authorList>
            <person name="Peterson S.W."/>
        </authorList>
    </citation>
    <scope>NUCLEOTIDE SEQUENCE [LARGE SCALE GENOMIC DNA]</scope>
    <source>
        <strain evidence="2 3">DSM 25262</strain>
    </source>
</reference>
<dbReference type="GO" id="GO:0003700">
    <property type="term" value="F:DNA-binding transcription factor activity"/>
    <property type="evidence" value="ECO:0007669"/>
    <property type="project" value="InterPro"/>
</dbReference>
<protein>
    <submittedName>
        <fullName evidence="2">DNA-binding transcriptional regulator, MarR family</fullName>
    </submittedName>
</protein>
<dbReference type="Gene3D" id="1.10.10.10">
    <property type="entry name" value="Winged helix-like DNA-binding domain superfamily/Winged helix DNA-binding domain"/>
    <property type="match status" value="1"/>
</dbReference>
<dbReference type="AlphaFoldDB" id="A0A1T5M4C4"/>
<dbReference type="EMBL" id="FUZU01000003">
    <property type="protein sequence ID" value="SKC82874.1"/>
    <property type="molecule type" value="Genomic_DNA"/>
</dbReference>
<dbReference type="SMART" id="SM00347">
    <property type="entry name" value="HTH_MARR"/>
    <property type="match status" value="1"/>
</dbReference>
<keyword evidence="2" id="KW-0238">DNA-binding</keyword>
<dbReference type="PROSITE" id="PS50995">
    <property type="entry name" value="HTH_MARR_2"/>
    <property type="match status" value="1"/>
</dbReference>
<dbReference type="PRINTS" id="PR00598">
    <property type="entry name" value="HTHMARR"/>
</dbReference>
<proteinExistence type="predicted"/>
<dbReference type="GO" id="GO:0006950">
    <property type="term" value="P:response to stress"/>
    <property type="evidence" value="ECO:0007669"/>
    <property type="project" value="TreeGrafter"/>
</dbReference>
<dbReference type="Pfam" id="PF12802">
    <property type="entry name" value="MarR_2"/>
    <property type="match status" value="1"/>
</dbReference>
<evidence type="ECO:0000313" key="2">
    <source>
        <dbReference type="EMBL" id="SKC82874.1"/>
    </source>
</evidence>
<evidence type="ECO:0000313" key="3">
    <source>
        <dbReference type="Proteomes" id="UP000190961"/>
    </source>
</evidence>
<sequence length="169" mass="19677">MSLEQDLQQEDFQNEYQKALLNMLFTNYYMVDKMNGVFKKHDITRQQYNVMRILKGQLPGHASINLIKDRMLDKMSDASRIVERLRVKGFVTREFCEKDKRSVEVKITQTGLAVLEKMQAEVEAFENILHNLSEDETHLLNHLLDKIRGSDKVKQTSAKQTLEAEASSR</sequence>
<dbReference type="Proteomes" id="UP000190961">
    <property type="component" value="Unassembled WGS sequence"/>
</dbReference>
<feature type="domain" description="HTH marR-type" evidence="1">
    <location>
        <begin position="17"/>
        <end position="149"/>
    </location>
</feature>
<accession>A0A1T5M4C4</accession>
<dbReference type="InterPro" id="IPR036388">
    <property type="entry name" value="WH-like_DNA-bd_sf"/>
</dbReference>
<dbReference type="PANTHER" id="PTHR33164">
    <property type="entry name" value="TRANSCRIPTIONAL REGULATOR, MARR FAMILY"/>
    <property type="match status" value="1"/>
</dbReference>
<dbReference type="SUPFAM" id="SSF46785">
    <property type="entry name" value="Winged helix' DNA-binding domain"/>
    <property type="match status" value="1"/>
</dbReference>
<gene>
    <name evidence="2" type="ORF">SAMN05660236_4298</name>
</gene>
<dbReference type="InterPro" id="IPR000835">
    <property type="entry name" value="HTH_MarR-typ"/>
</dbReference>